<feature type="domain" description="RsdA/BaiN/AoA(So)-like insert" evidence="5">
    <location>
        <begin position="206"/>
        <end position="362"/>
    </location>
</feature>
<dbReference type="InterPro" id="IPR057661">
    <property type="entry name" value="RsdA/BaiN/AoA(So)_Rossmann"/>
</dbReference>
<dbReference type="Gene3D" id="1.10.8.260">
    <property type="entry name" value="HI0933 insert domain-like"/>
    <property type="match status" value="1"/>
</dbReference>
<dbReference type="InterPro" id="IPR023166">
    <property type="entry name" value="BaiN-like_dom_sf"/>
</dbReference>
<evidence type="ECO:0000256" key="2">
    <source>
        <dbReference type="ARBA" id="ARBA00022630"/>
    </source>
</evidence>
<reference evidence="6 7" key="1">
    <citation type="submission" date="2017-05" db="EMBL/GenBank/DDBJ databases">
        <title>Complete and WGS of Bordetella genogroups.</title>
        <authorList>
            <person name="Spilker T."/>
            <person name="LiPuma J."/>
        </authorList>
    </citation>
    <scope>NUCLEOTIDE SEQUENCE [LARGE SCALE GENOMIC DNA]</scope>
    <source>
        <strain evidence="6 7">AU9919</strain>
    </source>
</reference>
<gene>
    <name evidence="6" type="ORF">CAL20_08510</name>
</gene>
<dbReference type="Gene3D" id="2.40.30.10">
    <property type="entry name" value="Translation factors"/>
    <property type="match status" value="1"/>
</dbReference>
<keyword evidence="2" id="KW-0285">Flavoprotein</keyword>
<dbReference type="RefSeq" id="WP_094820386.1">
    <property type="nucleotide sequence ID" value="NZ_NEVO01000005.1"/>
</dbReference>
<evidence type="ECO:0000256" key="3">
    <source>
        <dbReference type="ARBA" id="ARBA00022827"/>
    </source>
</evidence>
<dbReference type="Gene3D" id="3.50.50.60">
    <property type="entry name" value="FAD/NAD(P)-binding domain"/>
    <property type="match status" value="1"/>
</dbReference>
<dbReference type="Pfam" id="PF03486">
    <property type="entry name" value="HI0933_like"/>
    <property type="match status" value="1"/>
</dbReference>
<dbReference type="PRINTS" id="PR00420">
    <property type="entry name" value="RNGMNOXGNASE"/>
</dbReference>
<protein>
    <submittedName>
        <fullName evidence="6">Aminoacetone oxidase family FAD-binding enzyme</fullName>
    </submittedName>
</protein>
<dbReference type="InterPro" id="IPR055178">
    <property type="entry name" value="RsdA/BaiN/AoA(So)-like_dom"/>
</dbReference>
<dbReference type="EMBL" id="NEVQ01000012">
    <property type="protein sequence ID" value="OZI57429.1"/>
    <property type="molecule type" value="Genomic_DNA"/>
</dbReference>
<evidence type="ECO:0000256" key="1">
    <source>
        <dbReference type="ARBA" id="ARBA00001974"/>
    </source>
</evidence>
<dbReference type="InterPro" id="IPR022460">
    <property type="entry name" value="Flavoprotein_PP4765"/>
</dbReference>
<keyword evidence="7" id="KW-1185">Reference proteome</keyword>
<dbReference type="Pfam" id="PF22780">
    <property type="entry name" value="HI0933_like_1st"/>
    <property type="match status" value="1"/>
</dbReference>
<dbReference type="InterPro" id="IPR036188">
    <property type="entry name" value="FAD/NAD-bd_sf"/>
</dbReference>
<dbReference type="NCBIfam" id="TIGR03862">
    <property type="entry name" value="flavo_PP4765"/>
    <property type="match status" value="1"/>
</dbReference>
<dbReference type="SUPFAM" id="SSF160996">
    <property type="entry name" value="HI0933 insert domain-like"/>
    <property type="match status" value="1"/>
</dbReference>
<name>A0A261U694_9BORD</name>
<comment type="cofactor">
    <cofactor evidence="1">
        <name>FAD</name>
        <dbReference type="ChEBI" id="CHEBI:57692"/>
    </cofactor>
</comment>
<accession>A0A261U694</accession>
<dbReference type="Proteomes" id="UP000216885">
    <property type="component" value="Unassembled WGS sequence"/>
</dbReference>
<evidence type="ECO:0000259" key="4">
    <source>
        <dbReference type="Pfam" id="PF03486"/>
    </source>
</evidence>
<evidence type="ECO:0000313" key="7">
    <source>
        <dbReference type="Proteomes" id="UP000216885"/>
    </source>
</evidence>
<dbReference type="AlphaFoldDB" id="A0A261U694"/>
<dbReference type="InterPro" id="IPR004792">
    <property type="entry name" value="BaiN-like"/>
</dbReference>
<dbReference type="PANTHER" id="PTHR42887">
    <property type="entry name" value="OS12G0638800 PROTEIN"/>
    <property type="match status" value="1"/>
</dbReference>
<dbReference type="SUPFAM" id="SSF51905">
    <property type="entry name" value="FAD/NAD(P)-binding domain"/>
    <property type="match status" value="1"/>
</dbReference>
<sequence length="422" mass="45226">MPDTTLPASATSVRVAIIGGGPAGLMAAETLARHGILADVYDSMPSVGRKFLLAGRGGLNLTHSEPSERFNQRFGNRSSTVASWLQHLDAQALREWAHGLGIETFVGTSGRVFPLEMKAAPLLRAWLSRLRAAGVRFHMRHRWMGWAAGETASPQTLRFETPHGTLSVQADAAILALGGASWARLGSDGSWVAGLLEHHIDVAPLRPANCGFEADWSAHLRERYAGTPLKSVAMALDRNGEPGTWRRGEFMLTESGIEGSLVYALSAGLRDAIDAQGSTFAWVDLLPDLSADKVLAQVSHPRGARSMASHLQSRLGLKGVKTALLRECTDAQDWQDMALLARRIKALPLRLLRTRPIDEAISNAGGVRLEATDSALMLHNAPGVFCAGEMLDWEAPTGGYLLTASMASGVVAAEGVRARLVP</sequence>
<keyword evidence="3" id="KW-0274">FAD</keyword>
<organism evidence="6 7">
    <name type="scientific">Bordetella genomosp. 4</name>
    <dbReference type="NCBI Taxonomy" id="463044"/>
    <lineage>
        <taxon>Bacteria</taxon>
        <taxon>Pseudomonadati</taxon>
        <taxon>Pseudomonadota</taxon>
        <taxon>Betaproteobacteria</taxon>
        <taxon>Burkholderiales</taxon>
        <taxon>Alcaligenaceae</taxon>
        <taxon>Bordetella</taxon>
    </lineage>
</organism>
<dbReference type="NCBIfam" id="TIGR00275">
    <property type="entry name" value="aminoacetone oxidase family FAD-binding enzyme"/>
    <property type="match status" value="1"/>
</dbReference>
<feature type="domain" description="RsdA/BaiN/AoA(So)-like Rossmann fold-like" evidence="4">
    <location>
        <begin position="14"/>
        <end position="414"/>
    </location>
</feature>
<dbReference type="PANTHER" id="PTHR42887:SF1">
    <property type="entry name" value="BLR3961 PROTEIN"/>
    <property type="match status" value="1"/>
</dbReference>
<dbReference type="OrthoDB" id="5288829at2"/>
<evidence type="ECO:0000259" key="5">
    <source>
        <dbReference type="Pfam" id="PF22780"/>
    </source>
</evidence>
<proteinExistence type="predicted"/>
<comment type="caution">
    <text evidence="6">The sequence shown here is derived from an EMBL/GenBank/DDBJ whole genome shotgun (WGS) entry which is preliminary data.</text>
</comment>
<evidence type="ECO:0000313" key="6">
    <source>
        <dbReference type="EMBL" id="OZI57429.1"/>
    </source>
</evidence>